<evidence type="ECO:0000313" key="7">
    <source>
        <dbReference type="Proteomes" id="UP000663832"/>
    </source>
</evidence>
<evidence type="ECO:0000313" key="1">
    <source>
        <dbReference type="EMBL" id="CAF0903536.1"/>
    </source>
</evidence>
<dbReference type="OrthoDB" id="9976367at2759"/>
<evidence type="ECO:0000313" key="5">
    <source>
        <dbReference type="EMBL" id="CAF3851278.1"/>
    </source>
</evidence>
<dbReference type="EMBL" id="CAJNON010000170">
    <property type="protein sequence ID" value="CAF1063311.1"/>
    <property type="molecule type" value="Genomic_DNA"/>
</dbReference>
<evidence type="ECO:0000313" key="8">
    <source>
        <dbReference type="Proteomes" id="UP000663881"/>
    </source>
</evidence>
<dbReference type="EMBL" id="CAJOAY010001615">
    <property type="protein sequence ID" value="CAF3865935.1"/>
    <property type="molecule type" value="Genomic_DNA"/>
</dbReference>
<dbReference type="Proteomes" id="UP000663860">
    <property type="component" value="Unassembled WGS sequence"/>
</dbReference>
<evidence type="ECO:0000313" key="3">
    <source>
        <dbReference type="EMBL" id="CAF1063311.1"/>
    </source>
</evidence>
<dbReference type="Proteomes" id="UP000663868">
    <property type="component" value="Unassembled WGS sequence"/>
</dbReference>
<dbReference type="Proteomes" id="UP000663891">
    <property type="component" value="Unassembled WGS sequence"/>
</dbReference>
<sequence length="79" mass="9062">MPSPKLNIDITVLPPNVLSLYDEPFYELVCELADPVEAKLLQVQGVRSAYSLMNIDDVFDILKCQRKALDEIQKMLVFY</sequence>
<accession>A0A819FG09</accession>
<protein>
    <submittedName>
        <fullName evidence="6">Uncharacterized protein</fullName>
    </submittedName>
</protein>
<evidence type="ECO:0000313" key="4">
    <source>
        <dbReference type="EMBL" id="CAF1402878.1"/>
    </source>
</evidence>
<dbReference type="EMBL" id="CAJOBB010001397">
    <property type="protein sequence ID" value="CAF3851278.1"/>
    <property type="molecule type" value="Genomic_DNA"/>
</dbReference>
<dbReference type="EMBL" id="CAJNOE010000166">
    <property type="protein sequence ID" value="CAF1001888.1"/>
    <property type="molecule type" value="Genomic_DNA"/>
</dbReference>
<dbReference type="EMBL" id="CAJNOI010000037">
    <property type="protein sequence ID" value="CAF0903536.1"/>
    <property type="molecule type" value="Genomic_DNA"/>
</dbReference>
<dbReference type="Proteomes" id="UP000663881">
    <property type="component" value="Unassembled WGS sequence"/>
</dbReference>
<evidence type="ECO:0000313" key="2">
    <source>
        <dbReference type="EMBL" id="CAF1001888.1"/>
    </source>
</evidence>
<organism evidence="6 8">
    <name type="scientific">Adineta steineri</name>
    <dbReference type="NCBI Taxonomy" id="433720"/>
    <lineage>
        <taxon>Eukaryota</taxon>
        <taxon>Metazoa</taxon>
        <taxon>Spiralia</taxon>
        <taxon>Gnathifera</taxon>
        <taxon>Rotifera</taxon>
        <taxon>Eurotatoria</taxon>
        <taxon>Bdelloidea</taxon>
        <taxon>Adinetida</taxon>
        <taxon>Adinetidae</taxon>
        <taxon>Adineta</taxon>
    </lineage>
</organism>
<gene>
    <name evidence="1" type="ORF">BJG266_LOCUS10607</name>
    <name evidence="2" type="ORF">IZO911_LOCUS17688</name>
    <name evidence="5" type="ORF">KXQ929_LOCUS20114</name>
    <name evidence="6" type="ORF">OKA104_LOCUS22310</name>
    <name evidence="4" type="ORF">QVE165_LOCUS36892</name>
    <name evidence="3" type="ORF">VCS650_LOCUS18069</name>
</gene>
<name>A0A819FG09_9BILA</name>
<proteinExistence type="predicted"/>
<dbReference type="AlphaFoldDB" id="A0A819FG09"/>
<comment type="caution">
    <text evidence="6">The sequence shown here is derived from an EMBL/GenBank/DDBJ whole genome shotgun (WGS) entry which is preliminary data.</text>
</comment>
<dbReference type="Proteomes" id="UP000663832">
    <property type="component" value="Unassembled WGS sequence"/>
</dbReference>
<keyword evidence="7" id="KW-1185">Reference proteome</keyword>
<evidence type="ECO:0000313" key="6">
    <source>
        <dbReference type="EMBL" id="CAF3865935.1"/>
    </source>
</evidence>
<dbReference type="Proteomes" id="UP000663877">
    <property type="component" value="Unassembled WGS sequence"/>
</dbReference>
<dbReference type="EMBL" id="CAJNOM010000376">
    <property type="protein sequence ID" value="CAF1402878.1"/>
    <property type="molecule type" value="Genomic_DNA"/>
</dbReference>
<reference evidence="6" key="1">
    <citation type="submission" date="2021-02" db="EMBL/GenBank/DDBJ databases">
        <authorList>
            <person name="Nowell W R."/>
        </authorList>
    </citation>
    <scope>NUCLEOTIDE SEQUENCE</scope>
</reference>